<dbReference type="SUPFAM" id="SSF56112">
    <property type="entry name" value="Protein kinase-like (PK-like)"/>
    <property type="match status" value="1"/>
</dbReference>
<evidence type="ECO:0000256" key="1">
    <source>
        <dbReference type="ARBA" id="ARBA00012513"/>
    </source>
</evidence>
<dbReference type="InterPro" id="IPR000719">
    <property type="entry name" value="Prot_kinase_dom"/>
</dbReference>
<feature type="coiled-coil region" evidence="9">
    <location>
        <begin position="5"/>
        <end position="89"/>
    </location>
</feature>
<evidence type="ECO:0000256" key="4">
    <source>
        <dbReference type="ARBA" id="ARBA00022741"/>
    </source>
</evidence>
<dbReference type="PROSITE" id="PS50011">
    <property type="entry name" value="PROTEIN_KINASE_DOM"/>
    <property type="match status" value="1"/>
</dbReference>
<keyword evidence="6" id="KW-0067">ATP-binding</keyword>
<evidence type="ECO:0000256" key="9">
    <source>
        <dbReference type="SAM" id="Coils"/>
    </source>
</evidence>
<evidence type="ECO:0000256" key="2">
    <source>
        <dbReference type="ARBA" id="ARBA00022527"/>
    </source>
</evidence>
<evidence type="ECO:0000256" key="6">
    <source>
        <dbReference type="ARBA" id="ARBA00022840"/>
    </source>
</evidence>
<dbReference type="AlphaFoldDB" id="A0A9N9GZI5"/>
<evidence type="ECO:0000259" key="10">
    <source>
        <dbReference type="PROSITE" id="PS50011"/>
    </source>
</evidence>
<reference evidence="11" key="1">
    <citation type="submission" date="2021-06" db="EMBL/GenBank/DDBJ databases">
        <authorList>
            <person name="Kallberg Y."/>
            <person name="Tangrot J."/>
            <person name="Rosling A."/>
        </authorList>
    </citation>
    <scope>NUCLEOTIDE SEQUENCE</scope>
    <source>
        <strain evidence="11">87-6 pot B 2015</strain>
    </source>
</reference>
<sequence>MTTIIDKIEKDKEDAKREYEGAKKKLEVWEEKWEKKLEDLEEKLDDGKARNEKQEKRWEDKIAELKKEKERLEMNVDDWKNQTINLQNKLVDLGKGEVSTGTKRKWVGDLVTMRNKRLFTFEHINLVDSPSVAAVHRVFPKHQRIANIQCHRPPDLDYIGQPVVLYHEVFSQFLKDCSTIEVDMEICKEVLSFVKVMSEFYTDEKHRQSATTLFYSWLFGEPFQKGPNGSPQNDGYIFGSKIVNGIKIDIPIVIHDMKNEISTGGCDPFLQASICYTKFWAGKWDGKPEHYKAISDTSVCPAFLLCSAGPWLCISDSVKVDNLINMIPIVPTVDYTQLTQIARIFTALRKSFRSLVDYCAKLQPNSYDITSDTKIYFPFPTTFNDVSFTYTLYIKPLILAAKAKNQKIIVKFVQRYNVDAHNLCARENGSPNLLEVQDNVIFGWKIIIMESVNGNPLNMIKDLTIEEKSNIKGYIKHLIDILHENDIVFGDLRSNNVLYDRDSRRIFLIDFDWAGRHNVDKYPPFMNHSDDINWPQGVEEGKLMKKEHDLHFLNTLC</sequence>
<keyword evidence="3" id="KW-0808">Transferase</keyword>
<dbReference type="EC" id="2.7.11.1" evidence="1"/>
<dbReference type="EMBL" id="CAJVPP010003750">
    <property type="protein sequence ID" value="CAG8636381.1"/>
    <property type="molecule type" value="Genomic_DNA"/>
</dbReference>
<comment type="catalytic activity">
    <reaction evidence="8">
        <text>L-seryl-[protein] + ATP = O-phospho-L-seryl-[protein] + ADP + H(+)</text>
        <dbReference type="Rhea" id="RHEA:17989"/>
        <dbReference type="Rhea" id="RHEA-COMP:9863"/>
        <dbReference type="Rhea" id="RHEA-COMP:11604"/>
        <dbReference type="ChEBI" id="CHEBI:15378"/>
        <dbReference type="ChEBI" id="CHEBI:29999"/>
        <dbReference type="ChEBI" id="CHEBI:30616"/>
        <dbReference type="ChEBI" id="CHEBI:83421"/>
        <dbReference type="ChEBI" id="CHEBI:456216"/>
        <dbReference type="EC" id="2.7.11.1"/>
    </reaction>
</comment>
<accession>A0A9N9GZI5</accession>
<gene>
    <name evidence="11" type="ORF">FMOSSE_LOCUS10759</name>
</gene>
<dbReference type="Gene3D" id="1.10.510.10">
    <property type="entry name" value="Transferase(Phosphotransferase) domain 1"/>
    <property type="match status" value="1"/>
</dbReference>
<evidence type="ECO:0000256" key="7">
    <source>
        <dbReference type="ARBA" id="ARBA00047899"/>
    </source>
</evidence>
<keyword evidence="4" id="KW-0547">Nucleotide-binding</keyword>
<keyword evidence="12" id="KW-1185">Reference proteome</keyword>
<keyword evidence="9" id="KW-0175">Coiled coil</keyword>
<comment type="catalytic activity">
    <reaction evidence="7">
        <text>L-threonyl-[protein] + ATP = O-phospho-L-threonyl-[protein] + ADP + H(+)</text>
        <dbReference type="Rhea" id="RHEA:46608"/>
        <dbReference type="Rhea" id="RHEA-COMP:11060"/>
        <dbReference type="Rhea" id="RHEA-COMP:11605"/>
        <dbReference type="ChEBI" id="CHEBI:15378"/>
        <dbReference type="ChEBI" id="CHEBI:30013"/>
        <dbReference type="ChEBI" id="CHEBI:30616"/>
        <dbReference type="ChEBI" id="CHEBI:61977"/>
        <dbReference type="ChEBI" id="CHEBI:456216"/>
        <dbReference type="EC" id="2.7.11.1"/>
    </reaction>
</comment>
<comment type="caution">
    <text evidence="11">The sequence shown here is derived from an EMBL/GenBank/DDBJ whole genome shotgun (WGS) entry which is preliminary data.</text>
</comment>
<organism evidence="11 12">
    <name type="scientific">Funneliformis mosseae</name>
    <name type="common">Endomycorrhizal fungus</name>
    <name type="synonym">Glomus mosseae</name>
    <dbReference type="NCBI Taxonomy" id="27381"/>
    <lineage>
        <taxon>Eukaryota</taxon>
        <taxon>Fungi</taxon>
        <taxon>Fungi incertae sedis</taxon>
        <taxon>Mucoromycota</taxon>
        <taxon>Glomeromycotina</taxon>
        <taxon>Glomeromycetes</taxon>
        <taxon>Glomerales</taxon>
        <taxon>Glomeraceae</taxon>
        <taxon>Funneliformis</taxon>
    </lineage>
</organism>
<dbReference type="Pfam" id="PF01163">
    <property type="entry name" value="RIO1"/>
    <property type="match status" value="1"/>
</dbReference>
<keyword evidence="2" id="KW-0723">Serine/threonine-protein kinase</keyword>
<dbReference type="Proteomes" id="UP000789375">
    <property type="component" value="Unassembled WGS sequence"/>
</dbReference>
<evidence type="ECO:0000256" key="8">
    <source>
        <dbReference type="ARBA" id="ARBA00048679"/>
    </source>
</evidence>
<name>A0A9N9GZI5_FUNMO</name>
<proteinExistence type="predicted"/>
<dbReference type="InterPro" id="IPR011009">
    <property type="entry name" value="Kinase-like_dom_sf"/>
</dbReference>
<evidence type="ECO:0000256" key="3">
    <source>
        <dbReference type="ARBA" id="ARBA00022679"/>
    </source>
</evidence>
<dbReference type="GO" id="GO:0005524">
    <property type="term" value="F:ATP binding"/>
    <property type="evidence" value="ECO:0007669"/>
    <property type="project" value="UniProtKB-KW"/>
</dbReference>
<feature type="domain" description="Protein kinase" evidence="10">
    <location>
        <begin position="377"/>
        <end position="557"/>
    </location>
</feature>
<protein>
    <recommendedName>
        <fullName evidence="1">non-specific serine/threonine protein kinase</fullName>
        <ecNumber evidence="1">2.7.11.1</ecNumber>
    </recommendedName>
</protein>
<keyword evidence="5" id="KW-0418">Kinase</keyword>
<dbReference type="InterPro" id="IPR018934">
    <property type="entry name" value="RIO_dom"/>
</dbReference>
<evidence type="ECO:0000313" key="12">
    <source>
        <dbReference type="Proteomes" id="UP000789375"/>
    </source>
</evidence>
<dbReference type="GO" id="GO:0004674">
    <property type="term" value="F:protein serine/threonine kinase activity"/>
    <property type="evidence" value="ECO:0007669"/>
    <property type="project" value="UniProtKB-KW"/>
</dbReference>
<evidence type="ECO:0000256" key="5">
    <source>
        <dbReference type="ARBA" id="ARBA00022777"/>
    </source>
</evidence>
<evidence type="ECO:0000313" key="11">
    <source>
        <dbReference type="EMBL" id="CAG8636381.1"/>
    </source>
</evidence>